<dbReference type="GO" id="GO:0004034">
    <property type="term" value="F:aldose 1-epimerase activity"/>
    <property type="evidence" value="ECO:0007669"/>
    <property type="project" value="UniProtKB-EC"/>
</dbReference>
<dbReference type="PANTHER" id="PTHR10091:SF0">
    <property type="entry name" value="GALACTOSE MUTAROTASE"/>
    <property type="match status" value="1"/>
</dbReference>
<dbReference type="SUPFAM" id="SSF74650">
    <property type="entry name" value="Galactose mutarotase-like"/>
    <property type="match status" value="1"/>
</dbReference>
<dbReference type="PROSITE" id="PS00545">
    <property type="entry name" value="ALDOSE_1_EPIMERASE"/>
    <property type="match status" value="1"/>
</dbReference>
<evidence type="ECO:0000313" key="12">
    <source>
        <dbReference type="EMBL" id="ROO27198.1"/>
    </source>
</evidence>
<evidence type="ECO:0000256" key="4">
    <source>
        <dbReference type="ARBA" id="ARBA00013185"/>
    </source>
</evidence>
<dbReference type="NCBIfam" id="NF008277">
    <property type="entry name" value="PRK11055.1"/>
    <property type="match status" value="1"/>
</dbReference>
<dbReference type="FunCoup" id="A0A423PNQ4">
    <property type="interactions" value="339"/>
</dbReference>
<dbReference type="InterPro" id="IPR011013">
    <property type="entry name" value="Gal_mutarotase_sf_dom"/>
</dbReference>
<dbReference type="GO" id="GO:0033499">
    <property type="term" value="P:galactose catabolic process via UDP-galactose, Leloir pathway"/>
    <property type="evidence" value="ECO:0007669"/>
    <property type="project" value="TreeGrafter"/>
</dbReference>
<protein>
    <recommendedName>
        <fullName evidence="5 8">Aldose 1-epimerase</fullName>
        <ecNumber evidence="4 8">5.1.3.3</ecNumber>
    </recommendedName>
</protein>
<accession>A0A423PNQ4</accession>
<feature type="active site" description="Proton acceptor" evidence="9">
    <location>
        <position position="330"/>
    </location>
</feature>
<feature type="binding site" evidence="11">
    <location>
        <begin position="193"/>
        <end position="195"/>
    </location>
    <ligand>
        <name>beta-D-galactose</name>
        <dbReference type="ChEBI" id="CHEBI:27667"/>
    </ligand>
</feature>
<dbReference type="InParanoid" id="A0A423PNQ4"/>
<dbReference type="UniPathway" id="UPA00242"/>
<comment type="catalytic activity">
    <reaction evidence="1 8">
        <text>alpha-D-glucose = beta-D-glucose</text>
        <dbReference type="Rhea" id="RHEA:10264"/>
        <dbReference type="ChEBI" id="CHEBI:15903"/>
        <dbReference type="ChEBI" id="CHEBI:17925"/>
        <dbReference type="EC" id="5.1.3.3"/>
    </reaction>
</comment>
<name>A0A423PNQ4_9GAMM</name>
<dbReference type="InterPro" id="IPR015443">
    <property type="entry name" value="Aldose_1-epimerase"/>
</dbReference>
<dbReference type="GO" id="GO:0030246">
    <property type="term" value="F:carbohydrate binding"/>
    <property type="evidence" value="ECO:0007669"/>
    <property type="project" value="InterPro"/>
</dbReference>
<evidence type="ECO:0000256" key="11">
    <source>
        <dbReference type="PIRSR" id="PIRSR005096-3"/>
    </source>
</evidence>
<dbReference type="Proteomes" id="UP000285310">
    <property type="component" value="Unassembled WGS sequence"/>
</dbReference>
<sequence>MSETLTETPRPALAVTREPFGQMPDGTPIWRYRMTNRCRMTVELVTYGARIHAVHVPDMHGNSEDITLGFDSLDGYLGENDAYFGATIGRYANRIGGARVDVNGTAHELSANEGANTLHGGQHGFDSCVWASESFDAGSTVGVEMTYFSPDGEMGFPGNLAVTVRYTLDDANRLRLHYSAVCDRATPVNLTNHVYFNLAGAGMPSVLEHVATLNASRFTPVNEAMIPTGALESVAYTPLDFMRPRRIGDAIDDDHEQLIRAGGYDHNWVLDTEGDIARLAARVIEPESGRGLEMFTTEPGVQFYTGNNLPGGFVAKNDKTYPPRSGFCLEAQRFPDAPNQADFPNTILSPGEKYSQTTIYRFLPDLPPANTFLDGP</sequence>
<reference evidence="12 13" key="1">
    <citation type="submission" date="2013-10" db="EMBL/GenBank/DDBJ databases">
        <title>Salinisphaera japonica YTM-1 Genome Sequencing.</title>
        <authorList>
            <person name="Lai Q."/>
            <person name="Li C."/>
            <person name="Shao Z."/>
        </authorList>
    </citation>
    <scope>NUCLEOTIDE SEQUENCE [LARGE SCALE GENOMIC DNA]</scope>
    <source>
        <strain evidence="12 13">YTM-1</strain>
    </source>
</reference>
<evidence type="ECO:0000256" key="8">
    <source>
        <dbReference type="PIRNR" id="PIRNR005096"/>
    </source>
</evidence>
<dbReference type="PANTHER" id="PTHR10091">
    <property type="entry name" value="ALDOSE-1-EPIMERASE"/>
    <property type="match status" value="1"/>
</dbReference>
<dbReference type="InterPro" id="IPR018052">
    <property type="entry name" value="Ald1_epimerase_CS"/>
</dbReference>
<evidence type="ECO:0000256" key="2">
    <source>
        <dbReference type="ARBA" id="ARBA00005028"/>
    </source>
</evidence>
<dbReference type="InterPro" id="IPR047215">
    <property type="entry name" value="Galactose_mutarotase-like"/>
</dbReference>
<evidence type="ECO:0000313" key="13">
    <source>
        <dbReference type="Proteomes" id="UP000285310"/>
    </source>
</evidence>
<gene>
    <name evidence="12" type="ORF">SAJA_09905</name>
</gene>
<dbReference type="GO" id="GO:0005737">
    <property type="term" value="C:cytoplasm"/>
    <property type="evidence" value="ECO:0007669"/>
    <property type="project" value="TreeGrafter"/>
</dbReference>
<comment type="caution">
    <text evidence="12">The sequence shown here is derived from an EMBL/GenBank/DDBJ whole genome shotgun (WGS) entry which is preliminary data.</text>
</comment>
<dbReference type="OrthoDB" id="9779408at2"/>
<evidence type="ECO:0000256" key="5">
    <source>
        <dbReference type="ARBA" id="ARBA00014165"/>
    </source>
</evidence>
<comment type="pathway">
    <text evidence="2 8">Carbohydrate metabolism; hexose metabolism.</text>
</comment>
<dbReference type="Pfam" id="PF01263">
    <property type="entry name" value="Aldose_epim"/>
    <property type="match status" value="1"/>
</dbReference>
<dbReference type="CDD" id="cd09019">
    <property type="entry name" value="galactose_mutarotase_like"/>
    <property type="match status" value="1"/>
</dbReference>
<dbReference type="AlphaFoldDB" id="A0A423PNQ4"/>
<comment type="similarity">
    <text evidence="3 8">Belongs to the aldose epimerase family.</text>
</comment>
<evidence type="ECO:0000256" key="3">
    <source>
        <dbReference type="ARBA" id="ARBA00006206"/>
    </source>
</evidence>
<feature type="active site" description="Proton donor" evidence="9">
    <location>
        <position position="193"/>
    </location>
</feature>
<evidence type="ECO:0000256" key="10">
    <source>
        <dbReference type="PIRSR" id="PIRSR005096-2"/>
    </source>
</evidence>
<keyword evidence="6 8" id="KW-0413">Isomerase</keyword>
<evidence type="ECO:0000256" key="6">
    <source>
        <dbReference type="ARBA" id="ARBA00023235"/>
    </source>
</evidence>
<organism evidence="12 13">
    <name type="scientific">Salinisphaera japonica YTM-1</name>
    <dbReference type="NCBI Taxonomy" id="1209778"/>
    <lineage>
        <taxon>Bacteria</taxon>
        <taxon>Pseudomonadati</taxon>
        <taxon>Pseudomonadota</taxon>
        <taxon>Gammaproteobacteria</taxon>
        <taxon>Salinisphaerales</taxon>
        <taxon>Salinisphaeraceae</taxon>
        <taxon>Salinisphaera</taxon>
    </lineage>
</organism>
<dbReference type="Gene3D" id="2.70.98.10">
    <property type="match status" value="1"/>
</dbReference>
<keyword evidence="7 8" id="KW-0119">Carbohydrate metabolism</keyword>
<dbReference type="InterPro" id="IPR008183">
    <property type="entry name" value="Aldose_1/G6P_1-epimerase"/>
</dbReference>
<dbReference type="GO" id="GO:0006006">
    <property type="term" value="P:glucose metabolic process"/>
    <property type="evidence" value="ECO:0007669"/>
    <property type="project" value="TreeGrafter"/>
</dbReference>
<dbReference type="InterPro" id="IPR014718">
    <property type="entry name" value="GH-type_carb-bd"/>
</dbReference>
<dbReference type="EMBL" id="AYKG01000029">
    <property type="protein sequence ID" value="ROO27198.1"/>
    <property type="molecule type" value="Genomic_DNA"/>
</dbReference>
<evidence type="ECO:0000256" key="9">
    <source>
        <dbReference type="PIRSR" id="PIRSR005096-1"/>
    </source>
</evidence>
<dbReference type="RefSeq" id="WP_123658472.1">
    <property type="nucleotide sequence ID" value="NZ_AYKG01000029.1"/>
</dbReference>
<feature type="binding site" evidence="11">
    <location>
        <begin position="93"/>
        <end position="94"/>
    </location>
    <ligand>
        <name>beta-D-galactose</name>
        <dbReference type="ChEBI" id="CHEBI:27667"/>
    </ligand>
</feature>
<dbReference type="PIRSF" id="PIRSF005096">
    <property type="entry name" value="GALM"/>
    <property type="match status" value="1"/>
</dbReference>
<dbReference type="EC" id="5.1.3.3" evidence="4 8"/>
<evidence type="ECO:0000256" key="1">
    <source>
        <dbReference type="ARBA" id="ARBA00001614"/>
    </source>
</evidence>
<keyword evidence="13" id="KW-1185">Reference proteome</keyword>
<proteinExistence type="inferred from homology"/>
<evidence type="ECO:0000256" key="7">
    <source>
        <dbReference type="ARBA" id="ARBA00023277"/>
    </source>
</evidence>
<feature type="binding site" evidence="10">
    <location>
        <position position="265"/>
    </location>
    <ligand>
        <name>beta-D-galactose</name>
        <dbReference type="ChEBI" id="CHEBI:27667"/>
    </ligand>
</feature>